<protein>
    <recommendedName>
        <fullName evidence="3">Cell division protein FtsQ</fullName>
    </recommendedName>
</protein>
<accession>A0ABM9NFC0</accession>
<name>A0ABM9NFC0_9GAMM</name>
<gene>
    <name evidence="1" type="ORF">MECH1_V1_0522</name>
</gene>
<dbReference type="EMBL" id="OZ026884">
    <property type="protein sequence ID" value="CAL1239298.1"/>
    <property type="molecule type" value="Genomic_DNA"/>
</dbReference>
<evidence type="ECO:0000313" key="1">
    <source>
        <dbReference type="EMBL" id="CAL1239298.1"/>
    </source>
</evidence>
<evidence type="ECO:0000313" key="2">
    <source>
        <dbReference type="Proteomes" id="UP001497493"/>
    </source>
</evidence>
<reference evidence="1 2" key="1">
    <citation type="submission" date="2024-04" db="EMBL/GenBank/DDBJ databases">
        <authorList>
            <person name="Cremers G."/>
        </authorList>
    </citation>
    <scope>NUCLEOTIDE SEQUENCE [LARGE SCALE GENOMIC DNA]</scope>
    <source>
        <strain evidence="1">MeCH1-AG</strain>
    </source>
</reference>
<dbReference type="RefSeq" id="WP_348758874.1">
    <property type="nucleotide sequence ID" value="NZ_OZ026884.1"/>
</dbReference>
<sequence length="231" mass="24326">MPIPIPRRPLLGWLALAAGLAGGWLVAIHRLNPPSSPPAGGTVEVQGVRLSASAQHDRQRAAELFGFDIRGAGLLPVHLSIHNQSHQAVRINPAQTFLIERGLAWPLLTADQARRRLAAVGAPFGLPGGFAIGLVAEPSGPTPPEQWLERTALGLGVRDGDKAPLAGRPVERLDPGQTARGYLFFPGQGEAQSADALRLALEIAGVTRIAHLPLAFPVPPAPPDQARPSAR</sequence>
<organism evidence="1 2">
    <name type="scientific">Candidatus Methylocalor cossyra</name>
    <dbReference type="NCBI Taxonomy" id="3108543"/>
    <lineage>
        <taxon>Bacteria</taxon>
        <taxon>Pseudomonadati</taxon>
        <taxon>Pseudomonadota</taxon>
        <taxon>Gammaproteobacteria</taxon>
        <taxon>Methylococcales</taxon>
        <taxon>Methylococcaceae</taxon>
        <taxon>Candidatus Methylocalor</taxon>
    </lineage>
</organism>
<proteinExistence type="predicted"/>
<evidence type="ECO:0008006" key="3">
    <source>
        <dbReference type="Google" id="ProtNLM"/>
    </source>
</evidence>
<keyword evidence="2" id="KW-1185">Reference proteome</keyword>
<dbReference type="Proteomes" id="UP001497493">
    <property type="component" value="Chromosome"/>
</dbReference>